<protein>
    <submittedName>
        <fullName evidence="1">Uncharacterized protein</fullName>
    </submittedName>
</protein>
<accession>A0ABW3E8Z0</accession>
<organism evidence="1 2">
    <name type="scientific">Loigolactobacillus binensis</name>
    <dbReference type="NCBI Taxonomy" id="2559922"/>
    <lineage>
        <taxon>Bacteria</taxon>
        <taxon>Bacillati</taxon>
        <taxon>Bacillota</taxon>
        <taxon>Bacilli</taxon>
        <taxon>Lactobacillales</taxon>
        <taxon>Lactobacillaceae</taxon>
        <taxon>Loigolactobacillus</taxon>
    </lineage>
</organism>
<comment type="caution">
    <text evidence="1">The sequence shown here is derived from an EMBL/GenBank/DDBJ whole genome shotgun (WGS) entry which is preliminary data.</text>
</comment>
<dbReference type="EMBL" id="JBHTIO010000017">
    <property type="protein sequence ID" value="MFD0896749.1"/>
    <property type="molecule type" value="Genomic_DNA"/>
</dbReference>
<evidence type="ECO:0000313" key="1">
    <source>
        <dbReference type="EMBL" id="MFD0896749.1"/>
    </source>
</evidence>
<reference evidence="2" key="1">
    <citation type="journal article" date="2019" name="Int. J. Syst. Evol. Microbiol.">
        <title>The Global Catalogue of Microorganisms (GCM) 10K type strain sequencing project: providing services to taxonomists for standard genome sequencing and annotation.</title>
        <authorList>
            <consortium name="The Broad Institute Genomics Platform"/>
            <consortium name="The Broad Institute Genome Sequencing Center for Infectious Disease"/>
            <person name="Wu L."/>
            <person name="Ma J."/>
        </authorList>
    </citation>
    <scope>NUCLEOTIDE SEQUENCE [LARGE SCALE GENOMIC DNA]</scope>
    <source>
        <strain evidence="2">CCM 8925</strain>
    </source>
</reference>
<proteinExistence type="predicted"/>
<dbReference type="RefSeq" id="WP_171001827.1">
    <property type="nucleotide sequence ID" value="NZ_BJDN01000005.1"/>
</dbReference>
<evidence type="ECO:0000313" key="2">
    <source>
        <dbReference type="Proteomes" id="UP001597104"/>
    </source>
</evidence>
<dbReference type="Proteomes" id="UP001597104">
    <property type="component" value="Unassembled WGS sequence"/>
</dbReference>
<keyword evidence="2" id="KW-1185">Reference proteome</keyword>
<sequence>MRLGEENFRGKIVGRTDKKIKNDVAAYLIQQALKAALVAHDQTKKVGDE</sequence>
<name>A0ABW3E8Z0_9LACO</name>
<gene>
    <name evidence="1" type="ORF">ACFQZ7_03235</name>
</gene>